<keyword evidence="18" id="KW-1185">Reference proteome</keyword>
<sequence length="473" mass="53211">MSNRKSIFFKYFVICSAVILISFVCLGTVLLLVSSRYFIDEKKSLLEKNTKALALYTQEEMLAQPADWKKSVTDEMMQYSMACNADFILCDSTGAVLVNSSKDPVCSPHNISVHELEAFSDNCEYVYSDLGGAFDAIYHVIGKSFKANGPEYYVLAFSSKAAQDDYTYNIMEIFIVSAIIVLVIVMFLVYFMTLKLTEPIKEIAEVSKKIGAGDFSVTLPDYSTSELEQLSNAFNDMAASLKSYDTMRNSFLANVSHELRTPMTSIGGFVDGLLDGTIPKEQERYYLKIISSEVHRLARLVRSMLNLAKIEAGELKPNLQYFSVLEPIVDTLVTFEPRLEEKQIEIRGLDVDRVTLYADNDLVHQVMYNLIENAIKFVDKGGYIEFHFEPEGNMTSISIRNSGEGLSEDELPLVFDRFYKTDKSRGLDKTGVGLGLNIVRSIIKLHGGKIMVRSVKNEYTEFVFTLPNKAEGD</sequence>
<evidence type="ECO:0000256" key="11">
    <source>
        <dbReference type="ARBA" id="ARBA00022989"/>
    </source>
</evidence>
<evidence type="ECO:0000256" key="13">
    <source>
        <dbReference type="ARBA" id="ARBA00023136"/>
    </source>
</evidence>
<comment type="caution">
    <text evidence="17">The sequence shown here is derived from an EMBL/GenBank/DDBJ whole genome shotgun (WGS) entry which is preliminary data.</text>
</comment>
<dbReference type="PANTHER" id="PTHR45528:SF1">
    <property type="entry name" value="SENSOR HISTIDINE KINASE CPXA"/>
    <property type="match status" value="1"/>
</dbReference>
<dbReference type="InterPro" id="IPR003661">
    <property type="entry name" value="HisK_dim/P_dom"/>
</dbReference>
<dbReference type="SMART" id="SM00387">
    <property type="entry name" value="HATPase_c"/>
    <property type="match status" value="1"/>
</dbReference>
<keyword evidence="12" id="KW-0902">Two-component regulatory system</keyword>
<dbReference type="PANTHER" id="PTHR45528">
    <property type="entry name" value="SENSOR HISTIDINE KINASE CPXA"/>
    <property type="match status" value="1"/>
</dbReference>
<dbReference type="InterPro" id="IPR003594">
    <property type="entry name" value="HATPase_dom"/>
</dbReference>
<evidence type="ECO:0000256" key="8">
    <source>
        <dbReference type="ARBA" id="ARBA00022741"/>
    </source>
</evidence>
<evidence type="ECO:0000259" key="16">
    <source>
        <dbReference type="PROSITE" id="PS50885"/>
    </source>
</evidence>
<evidence type="ECO:0000313" key="18">
    <source>
        <dbReference type="Proteomes" id="UP001208131"/>
    </source>
</evidence>
<dbReference type="PROSITE" id="PS50109">
    <property type="entry name" value="HIS_KIN"/>
    <property type="match status" value="1"/>
</dbReference>
<dbReference type="Gene3D" id="1.10.287.130">
    <property type="match status" value="1"/>
</dbReference>
<dbReference type="GO" id="GO:0005886">
    <property type="term" value="C:plasma membrane"/>
    <property type="evidence" value="ECO:0007669"/>
    <property type="project" value="UniProtKB-SubCell"/>
</dbReference>
<dbReference type="RefSeq" id="WP_038670254.1">
    <property type="nucleotide sequence ID" value="NZ_JAOQJZ010000004.1"/>
</dbReference>
<evidence type="ECO:0000313" key="17">
    <source>
        <dbReference type="EMBL" id="MCU6705409.1"/>
    </source>
</evidence>
<organism evidence="17 18">
    <name type="scientific">Hominimerdicola aceti</name>
    <dbReference type="NCBI Taxonomy" id="2981726"/>
    <lineage>
        <taxon>Bacteria</taxon>
        <taxon>Bacillati</taxon>
        <taxon>Bacillota</taxon>
        <taxon>Clostridia</taxon>
        <taxon>Eubacteriales</taxon>
        <taxon>Oscillospiraceae</taxon>
        <taxon>Hominimerdicola</taxon>
    </lineage>
</organism>
<feature type="domain" description="Histidine kinase" evidence="15">
    <location>
        <begin position="254"/>
        <end position="470"/>
    </location>
</feature>
<dbReference type="SMART" id="SM00388">
    <property type="entry name" value="HisKA"/>
    <property type="match status" value="1"/>
</dbReference>
<keyword evidence="9 17" id="KW-0418">Kinase</keyword>
<dbReference type="CDD" id="cd00082">
    <property type="entry name" value="HisKA"/>
    <property type="match status" value="1"/>
</dbReference>
<dbReference type="Pfam" id="PF00672">
    <property type="entry name" value="HAMP"/>
    <property type="match status" value="1"/>
</dbReference>
<dbReference type="EMBL" id="JAOQJZ010000004">
    <property type="protein sequence ID" value="MCU6705409.1"/>
    <property type="molecule type" value="Genomic_DNA"/>
</dbReference>
<dbReference type="CDD" id="cd00075">
    <property type="entry name" value="HATPase"/>
    <property type="match status" value="1"/>
</dbReference>
<accession>A0AAE3IGC3</accession>
<keyword evidence="10" id="KW-0067">ATP-binding</keyword>
<dbReference type="PRINTS" id="PR00344">
    <property type="entry name" value="BCTRLSENSOR"/>
</dbReference>
<evidence type="ECO:0000256" key="9">
    <source>
        <dbReference type="ARBA" id="ARBA00022777"/>
    </source>
</evidence>
<dbReference type="InterPro" id="IPR005467">
    <property type="entry name" value="His_kinase_dom"/>
</dbReference>
<evidence type="ECO:0000256" key="1">
    <source>
        <dbReference type="ARBA" id="ARBA00000085"/>
    </source>
</evidence>
<protein>
    <recommendedName>
        <fullName evidence="3">histidine kinase</fullName>
        <ecNumber evidence="3">2.7.13.3</ecNumber>
    </recommendedName>
</protein>
<feature type="domain" description="HAMP" evidence="16">
    <location>
        <begin position="194"/>
        <end position="246"/>
    </location>
</feature>
<dbReference type="InterPro" id="IPR050398">
    <property type="entry name" value="HssS/ArlS-like"/>
</dbReference>
<dbReference type="SUPFAM" id="SSF158472">
    <property type="entry name" value="HAMP domain-like"/>
    <property type="match status" value="1"/>
</dbReference>
<name>A0AAE3IGC3_9FIRM</name>
<evidence type="ECO:0000256" key="12">
    <source>
        <dbReference type="ARBA" id="ARBA00023012"/>
    </source>
</evidence>
<gene>
    <name evidence="17" type="ORF">OCV57_05665</name>
</gene>
<dbReference type="GO" id="GO:0005524">
    <property type="term" value="F:ATP binding"/>
    <property type="evidence" value="ECO:0007669"/>
    <property type="project" value="UniProtKB-KW"/>
</dbReference>
<keyword evidence="6" id="KW-0808">Transferase</keyword>
<keyword evidence="4" id="KW-1003">Cell membrane</keyword>
<dbReference type="InterPro" id="IPR036890">
    <property type="entry name" value="HATPase_C_sf"/>
</dbReference>
<dbReference type="SUPFAM" id="SSF47384">
    <property type="entry name" value="Homodimeric domain of signal transducing histidine kinase"/>
    <property type="match status" value="1"/>
</dbReference>
<dbReference type="Gene3D" id="6.10.340.10">
    <property type="match status" value="1"/>
</dbReference>
<keyword evidence="11 14" id="KW-1133">Transmembrane helix</keyword>
<dbReference type="EC" id="2.7.13.3" evidence="3"/>
<dbReference type="Gene3D" id="3.30.565.10">
    <property type="entry name" value="Histidine kinase-like ATPase, C-terminal domain"/>
    <property type="match status" value="1"/>
</dbReference>
<evidence type="ECO:0000256" key="4">
    <source>
        <dbReference type="ARBA" id="ARBA00022475"/>
    </source>
</evidence>
<evidence type="ECO:0000256" key="5">
    <source>
        <dbReference type="ARBA" id="ARBA00022553"/>
    </source>
</evidence>
<dbReference type="Proteomes" id="UP001208131">
    <property type="component" value="Unassembled WGS sequence"/>
</dbReference>
<dbReference type="CDD" id="cd06225">
    <property type="entry name" value="HAMP"/>
    <property type="match status" value="1"/>
</dbReference>
<evidence type="ECO:0000256" key="7">
    <source>
        <dbReference type="ARBA" id="ARBA00022692"/>
    </source>
</evidence>
<keyword evidence="8" id="KW-0547">Nucleotide-binding</keyword>
<keyword evidence="5" id="KW-0597">Phosphoprotein</keyword>
<comment type="catalytic activity">
    <reaction evidence="1">
        <text>ATP + protein L-histidine = ADP + protein N-phospho-L-histidine.</text>
        <dbReference type="EC" id="2.7.13.3"/>
    </reaction>
</comment>
<evidence type="ECO:0000256" key="2">
    <source>
        <dbReference type="ARBA" id="ARBA00004651"/>
    </source>
</evidence>
<dbReference type="FunFam" id="1.10.287.130:FF:000001">
    <property type="entry name" value="Two-component sensor histidine kinase"/>
    <property type="match status" value="1"/>
</dbReference>
<evidence type="ECO:0000256" key="3">
    <source>
        <dbReference type="ARBA" id="ARBA00012438"/>
    </source>
</evidence>
<dbReference type="SMART" id="SM00304">
    <property type="entry name" value="HAMP"/>
    <property type="match status" value="1"/>
</dbReference>
<dbReference type="Pfam" id="PF00512">
    <property type="entry name" value="HisKA"/>
    <property type="match status" value="1"/>
</dbReference>
<dbReference type="AlphaFoldDB" id="A0AAE3IGC3"/>
<keyword evidence="13 14" id="KW-0472">Membrane</keyword>
<dbReference type="SUPFAM" id="SSF55874">
    <property type="entry name" value="ATPase domain of HSP90 chaperone/DNA topoisomerase II/histidine kinase"/>
    <property type="match status" value="1"/>
</dbReference>
<dbReference type="FunFam" id="3.30.565.10:FF:000006">
    <property type="entry name" value="Sensor histidine kinase WalK"/>
    <property type="match status" value="1"/>
</dbReference>
<dbReference type="PROSITE" id="PS50885">
    <property type="entry name" value="HAMP"/>
    <property type="match status" value="1"/>
</dbReference>
<dbReference type="InterPro" id="IPR003660">
    <property type="entry name" value="HAMP_dom"/>
</dbReference>
<dbReference type="InterPro" id="IPR036097">
    <property type="entry name" value="HisK_dim/P_sf"/>
</dbReference>
<feature type="transmembrane region" description="Helical" evidence="14">
    <location>
        <begin position="12"/>
        <end position="39"/>
    </location>
</feature>
<keyword evidence="7 14" id="KW-0812">Transmembrane</keyword>
<dbReference type="Pfam" id="PF02518">
    <property type="entry name" value="HATPase_c"/>
    <property type="match status" value="1"/>
</dbReference>
<dbReference type="InterPro" id="IPR004358">
    <property type="entry name" value="Sig_transdc_His_kin-like_C"/>
</dbReference>
<proteinExistence type="predicted"/>
<feature type="transmembrane region" description="Helical" evidence="14">
    <location>
        <begin position="173"/>
        <end position="192"/>
    </location>
</feature>
<reference evidence="17 18" key="1">
    <citation type="journal article" date="2021" name="ISME Commun">
        <title>Automated analysis of genomic sequences facilitates high-throughput and comprehensive description of bacteria.</title>
        <authorList>
            <person name="Hitch T.C.A."/>
        </authorList>
    </citation>
    <scope>NUCLEOTIDE SEQUENCE [LARGE SCALE GENOMIC DNA]</scope>
    <source>
        <strain evidence="17 18">Sanger_31</strain>
    </source>
</reference>
<dbReference type="GO" id="GO:0000155">
    <property type="term" value="F:phosphorelay sensor kinase activity"/>
    <property type="evidence" value="ECO:0007669"/>
    <property type="project" value="InterPro"/>
</dbReference>
<evidence type="ECO:0000256" key="6">
    <source>
        <dbReference type="ARBA" id="ARBA00022679"/>
    </source>
</evidence>
<evidence type="ECO:0000256" key="10">
    <source>
        <dbReference type="ARBA" id="ARBA00022840"/>
    </source>
</evidence>
<evidence type="ECO:0000259" key="15">
    <source>
        <dbReference type="PROSITE" id="PS50109"/>
    </source>
</evidence>
<comment type="subcellular location">
    <subcellularLocation>
        <location evidence="2">Cell membrane</location>
        <topology evidence="2">Multi-pass membrane protein</topology>
    </subcellularLocation>
</comment>
<evidence type="ECO:0000256" key="14">
    <source>
        <dbReference type="SAM" id="Phobius"/>
    </source>
</evidence>